<evidence type="ECO:0000313" key="4">
    <source>
        <dbReference type="Proteomes" id="UP000630528"/>
    </source>
</evidence>
<evidence type="ECO:0000259" key="2">
    <source>
        <dbReference type="Pfam" id="PF03886"/>
    </source>
</evidence>
<accession>A0A934WK38</accession>
<dbReference type="PROSITE" id="PS51257">
    <property type="entry name" value="PROKAR_LIPOPROTEIN"/>
    <property type="match status" value="1"/>
</dbReference>
<comment type="caution">
    <text evidence="3">The sequence shown here is derived from an EMBL/GenBank/DDBJ whole genome shotgun (WGS) entry which is preliminary data.</text>
</comment>
<keyword evidence="4" id="KW-1185">Reference proteome</keyword>
<dbReference type="Gene3D" id="3.40.50.10610">
    <property type="entry name" value="ABC-type transport auxiliary lipoprotein component"/>
    <property type="match status" value="1"/>
</dbReference>
<dbReference type="AlphaFoldDB" id="A0A934WK38"/>
<protein>
    <submittedName>
        <fullName evidence="3">Membrane integrity-associated transporter subunit PqiC</fullName>
    </submittedName>
</protein>
<dbReference type="InterPro" id="IPR005586">
    <property type="entry name" value="ABC_trans_aux"/>
</dbReference>
<keyword evidence="1" id="KW-0732">Signal</keyword>
<organism evidence="3 4">
    <name type="scientific">Ramlibacter ginsenosidimutans</name>
    <dbReference type="NCBI Taxonomy" id="502333"/>
    <lineage>
        <taxon>Bacteria</taxon>
        <taxon>Pseudomonadati</taxon>
        <taxon>Pseudomonadota</taxon>
        <taxon>Betaproteobacteria</taxon>
        <taxon>Burkholderiales</taxon>
        <taxon>Comamonadaceae</taxon>
        <taxon>Ramlibacter</taxon>
    </lineage>
</organism>
<feature type="chain" id="PRO_5036862324" evidence="1">
    <location>
        <begin position="25"/>
        <end position="199"/>
    </location>
</feature>
<reference evidence="3" key="2">
    <citation type="submission" date="2021-01" db="EMBL/GenBank/DDBJ databases">
        <authorList>
            <person name="Kang M."/>
        </authorList>
    </citation>
    <scope>NUCLEOTIDE SEQUENCE</scope>
    <source>
        <strain evidence="3">KACC 17527</strain>
    </source>
</reference>
<feature type="signal peptide" evidence="1">
    <location>
        <begin position="1"/>
        <end position="24"/>
    </location>
</feature>
<name>A0A934WK38_9BURK</name>
<dbReference type="EMBL" id="JAEPWM010000001">
    <property type="protein sequence ID" value="MBK6005329.1"/>
    <property type="molecule type" value="Genomic_DNA"/>
</dbReference>
<proteinExistence type="predicted"/>
<evidence type="ECO:0000256" key="1">
    <source>
        <dbReference type="SAM" id="SignalP"/>
    </source>
</evidence>
<sequence length="199" mass="21419">MTARWPHALALLCLLLAGCAIPPAEPLRTNALLDQVPADVPHRTRSGRTLIVFPAEARAALDTQQMAYTRAPHELAYFARNQWAETPPQMLAPLLVRTMEATGAFTAVVAPPHATEAAIGVRTEILDLVQDFAPQPPVLRLALRVRVEDEATGRVLGTREIAVQEAMREATPAAGVQAANTAMAQALRELAAFVLAQLP</sequence>
<gene>
    <name evidence="3" type="ORF">JJB11_04420</name>
</gene>
<dbReference type="Pfam" id="PF03886">
    <property type="entry name" value="ABC_trans_aux"/>
    <property type="match status" value="1"/>
</dbReference>
<dbReference type="Proteomes" id="UP000630528">
    <property type="component" value="Unassembled WGS sequence"/>
</dbReference>
<feature type="domain" description="ABC-type transport auxiliary lipoprotein component" evidence="2">
    <location>
        <begin position="35"/>
        <end position="191"/>
    </location>
</feature>
<evidence type="ECO:0000313" key="3">
    <source>
        <dbReference type="EMBL" id="MBK6005329.1"/>
    </source>
</evidence>
<dbReference type="RefSeq" id="WP_201166673.1">
    <property type="nucleotide sequence ID" value="NZ_JAEPWM010000001.1"/>
</dbReference>
<dbReference type="SUPFAM" id="SSF159594">
    <property type="entry name" value="XCC0632-like"/>
    <property type="match status" value="1"/>
</dbReference>
<reference evidence="3" key="1">
    <citation type="journal article" date="2012" name="J. Microbiol. Biotechnol.">
        <title>Ramlibacter ginsenosidimutans sp. nov., with ginsenoside-converting activity.</title>
        <authorList>
            <person name="Wang L."/>
            <person name="An D.S."/>
            <person name="Kim S.G."/>
            <person name="Jin F.X."/>
            <person name="Kim S.C."/>
            <person name="Lee S.T."/>
            <person name="Im W.T."/>
        </authorList>
    </citation>
    <scope>NUCLEOTIDE SEQUENCE</scope>
    <source>
        <strain evidence="3">KACC 17527</strain>
    </source>
</reference>